<dbReference type="InterPro" id="IPR036034">
    <property type="entry name" value="PDZ_sf"/>
</dbReference>
<accession>A0A5N1GJ75</accession>
<dbReference type="OrthoDB" id="9758917at2"/>
<dbReference type="Proteomes" id="UP000327148">
    <property type="component" value="Unassembled WGS sequence"/>
</dbReference>
<organism evidence="5 6">
    <name type="scientific">Aerococcus sanguinicola</name>
    <dbReference type="NCBI Taxonomy" id="119206"/>
    <lineage>
        <taxon>Bacteria</taxon>
        <taxon>Bacillati</taxon>
        <taxon>Bacillota</taxon>
        <taxon>Bacilli</taxon>
        <taxon>Lactobacillales</taxon>
        <taxon>Aerococcaceae</taxon>
        <taxon>Aerococcus</taxon>
    </lineage>
</organism>
<dbReference type="InterPro" id="IPR009003">
    <property type="entry name" value="Peptidase_S1_PA"/>
</dbReference>
<dbReference type="STRING" id="119206.AWM72_06000"/>
<comment type="caution">
    <text evidence="5">The sequence shown here is derived from an EMBL/GenBank/DDBJ whole genome shotgun (WGS) entry which is preliminary data.</text>
</comment>
<dbReference type="Pfam" id="PF13180">
    <property type="entry name" value="PDZ_2"/>
    <property type="match status" value="1"/>
</dbReference>
<evidence type="ECO:0000256" key="2">
    <source>
        <dbReference type="ARBA" id="ARBA00022801"/>
    </source>
</evidence>
<evidence type="ECO:0000313" key="5">
    <source>
        <dbReference type="EMBL" id="KAA9300386.1"/>
    </source>
</evidence>
<sequence length="426" mass="45049">MPEDNQNKTSLKKIWTPAIVGGLIGASLVGGVGYASGAFDQVTSQDEVEDIVHKELAKQGQGQASQEGGAQKEASVNITTDVSAIVDEVKGSVVSVVNLADTSNNELYDLFGFRNPASQSTQNPEDQYATASEGSGVIYKVEGDRAYIVTNNHVIDGQDALEIITSEGEQVPAKLVGADKFTDLAVLSIPAKYAKTVAQFGDSRALSVGEPAIAIGSPLGSDFASTVTYGIISGLDRQVPVDLDQDGSADWQVNAIQTDAAINPGNSGGALVNSAGQLIGINSMKISTANVEGMGFAIPSHEVQGIISQLEENGKVIRPKFGVQMTDLRRIPLDQQENLLKLPKEVENGVVIMEVISNTPASKAGLKPYDVITKFNGEDVTSTVDLRQKLYSTDPTARVTVEVYREGQPVEVEVQLEAQSSNEAPS</sequence>
<protein>
    <submittedName>
        <fullName evidence="5">PDZ domain-containing protein</fullName>
    </submittedName>
</protein>
<keyword evidence="3" id="KW-0720">Serine protease</keyword>
<evidence type="ECO:0000259" key="4">
    <source>
        <dbReference type="SMART" id="SM00228"/>
    </source>
</evidence>
<feature type="domain" description="PDZ" evidence="4">
    <location>
        <begin position="319"/>
        <end position="407"/>
    </location>
</feature>
<proteinExistence type="predicted"/>
<keyword evidence="2" id="KW-0378">Hydrolase</keyword>
<dbReference type="Gene3D" id="2.30.42.10">
    <property type="match status" value="1"/>
</dbReference>
<dbReference type="SUPFAM" id="SSF50494">
    <property type="entry name" value="Trypsin-like serine proteases"/>
    <property type="match status" value="1"/>
</dbReference>
<dbReference type="PRINTS" id="PR00834">
    <property type="entry name" value="PROTEASES2C"/>
</dbReference>
<reference evidence="5 6" key="1">
    <citation type="submission" date="2019-09" db="EMBL/GenBank/DDBJ databases">
        <title>Draft genome sequence assemblies of isolates from the urinary tract.</title>
        <authorList>
            <person name="Mores C.R."/>
            <person name="Putonti C."/>
            <person name="Wolfe A.J."/>
        </authorList>
    </citation>
    <scope>NUCLEOTIDE SEQUENCE [LARGE SCALE GENOMIC DNA]</scope>
    <source>
        <strain evidence="5 6">UMB623</strain>
    </source>
</reference>
<dbReference type="EMBL" id="VYWO01000005">
    <property type="protein sequence ID" value="KAA9300386.1"/>
    <property type="molecule type" value="Genomic_DNA"/>
</dbReference>
<evidence type="ECO:0000313" key="6">
    <source>
        <dbReference type="Proteomes" id="UP000327148"/>
    </source>
</evidence>
<dbReference type="SUPFAM" id="SSF50156">
    <property type="entry name" value="PDZ domain-like"/>
    <property type="match status" value="1"/>
</dbReference>
<dbReference type="GO" id="GO:0006508">
    <property type="term" value="P:proteolysis"/>
    <property type="evidence" value="ECO:0007669"/>
    <property type="project" value="UniProtKB-KW"/>
</dbReference>
<dbReference type="PANTHER" id="PTHR43343:SF3">
    <property type="entry name" value="PROTEASE DO-LIKE 8, CHLOROPLASTIC"/>
    <property type="match status" value="1"/>
</dbReference>
<evidence type="ECO:0000256" key="3">
    <source>
        <dbReference type="ARBA" id="ARBA00022825"/>
    </source>
</evidence>
<dbReference type="InterPro" id="IPR001940">
    <property type="entry name" value="Peptidase_S1C"/>
</dbReference>
<keyword evidence="1" id="KW-0645">Protease</keyword>
<dbReference type="PANTHER" id="PTHR43343">
    <property type="entry name" value="PEPTIDASE S12"/>
    <property type="match status" value="1"/>
</dbReference>
<gene>
    <name evidence="5" type="ORF">F6I03_08125</name>
</gene>
<dbReference type="InterPro" id="IPR001478">
    <property type="entry name" value="PDZ"/>
</dbReference>
<dbReference type="Pfam" id="PF13365">
    <property type="entry name" value="Trypsin_2"/>
    <property type="match status" value="1"/>
</dbReference>
<dbReference type="RefSeq" id="WP_070431206.1">
    <property type="nucleotide sequence ID" value="NZ_VYWO01000005.1"/>
</dbReference>
<dbReference type="Gene3D" id="2.40.10.120">
    <property type="match status" value="1"/>
</dbReference>
<dbReference type="CDD" id="cd06781">
    <property type="entry name" value="cpPDZ_BsHtra-like"/>
    <property type="match status" value="1"/>
</dbReference>
<dbReference type="AlphaFoldDB" id="A0A5N1GJ75"/>
<dbReference type="InterPro" id="IPR051201">
    <property type="entry name" value="Chloro_Bact_Ser_Proteases"/>
</dbReference>
<dbReference type="GO" id="GO:0004252">
    <property type="term" value="F:serine-type endopeptidase activity"/>
    <property type="evidence" value="ECO:0007669"/>
    <property type="project" value="InterPro"/>
</dbReference>
<evidence type="ECO:0000256" key="1">
    <source>
        <dbReference type="ARBA" id="ARBA00022670"/>
    </source>
</evidence>
<dbReference type="SMART" id="SM00228">
    <property type="entry name" value="PDZ"/>
    <property type="match status" value="1"/>
</dbReference>
<name>A0A5N1GJ75_9LACT</name>